<accession>A0AAQ3N4L3</accession>
<feature type="transmembrane region" description="Helical" evidence="1">
    <location>
        <begin position="71"/>
        <end position="100"/>
    </location>
</feature>
<dbReference type="AlphaFoldDB" id="A0AAQ3N4L3"/>
<dbReference type="Proteomes" id="UP001374535">
    <property type="component" value="Chromosome 7"/>
</dbReference>
<keyword evidence="1" id="KW-1133">Transmembrane helix</keyword>
<proteinExistence type="predicted"/>
<evidence type="ECO:0000313" key="2">
    <source>
        <dbReference type="EMBL" id="WVZ02787.1"/>
    </source>
</evidence>
<evidence type="ECO:0000256" key="1">
    <source>
        <dbReference type="SAM" id="Phobius"/>
    </source>
</evidence>
<keyword evidence="3" id="KW-1185">Reference proteome</keyword>
<keyword evidence="1" id="KW-0812">Transmembrane</keyword>
<evidence type="ECO:0000313" key="3">
    <source>
        <dbReference type="Proteomes" id="UP001374535"/>
    </source>
</evidence>
<organism evidence="2 3">
    <name type="scientific">Vigna mungo</name>
    <name type="common">Black gram</name>
    <name type="synonym">Phaseolus mungo</name>
    <dbReference type="NCBI Taxonomy" id="3915"/>
    <lineage>
        <taxon>Eukaryota</taxon>
        <taxon>Viridiplantae</taxon>
        <taxon>Streptophyta</taxon>
        <taxon>Embryophyta</taxon>
        <taxon>Tracheophyta</taxon>
        <taxon>Spermatophyta</taxon>
        <taxon>Magnoliopsida</taxon>
        <taxon>eudicotyledons</taxon>
        <taxon>Gunneridae</taxon>
        <taxon>Pentapetalae</taxon>
        <taxon>rosids</taxon>
        <taxon>fabids</taxon>
        <taxon>Fabales</taxon>
        <taxon>Fabaceae</taxon>
        <taxon>Papilionoideae</taxon>
        <taxon>50 kb inversion clade</taxon>
        <taxon>NPAAA clade</taxon>
        <taxon>indigoferoid/millettioid clade</taxon>
        <taxon>Phaseoleae</taxon>
        <taxon>Vigna</taxon>
    </lineage>
</organism>
<keyword evidence="1" id="KW-0472">Membrane</keyword>
<dbReference type="EMBL" id="CP144694">
    <property type="protein sequence ID" value="WVZ02787.1"/>
    <property type="molecule type" value="Genomic_DNA"/>
</dbReference>
<name>A0AAQ3N4L3_VIGMU</name>
<sequence>MAAAPVFRLRFAAMTGSLVSLPRIGLEPPLILFSGDGSDFLAGDLSLRSLPPAKFPSGAWGLFLDGDRSHLWTLLVASSSSLTSVTVVVVTVAVVVVVAAEKLSLILHVSES</sequence>
<reference evidence="2 3" key="1">
    <citation type="journal article" date="2023" name="Life. Sci Alliance">
        <title>Evolutionary insights into 3D genome organization and epigenetic landscape of Vigna mungo.</title>
        <authorList>
            <person name="Junaid A."/>
            <person name="Singh B."/>
            <person name="Bhatia S."/>
        </authorList>
    </citation>
    <scope>NUCLEOTIDE SEQUENCE [LARGE SCALE GENOMIC DNA]</scope>
    <source>
        <strain evidence="2">Urdbean</strain>
    </source>
</reference>
<protein>
    <submittedName>
        <fullName evidence="2">Uncharacterized protein</fullName>
    </submittedName>
</protein>
<gene>
    <name evidence="2" type="ORF">V8G54_023593</name>
</gene>